<comment type="similarity">
    <text evidence="2">Belongs to the CDIP1/LITAF family.</text>
</comment>
<dbReference type="GO" id="GO:0016020">
    <property type="term" value="C:membrane"/>
    <property type="evidence" value="ECO:0007669"/>
    <property type="project" value="UniProtKB-SubCell"/>
</dbReference>
<feature type="domain" description="LITAF" evidence="7">
    <location>
        <begin position="56"/>
        <end position="139"/>
    </location>
</feature>
<keyword evidence="3" id="KW-0479">Metal-binding</keyword>
<evidence type="ECO:0000256" key="1">
    <source>
        <dbReference type="ARBA" id="ARBA00004170"/>
    </source>
</evidence>
<evidence type="ECO:0000313" key="8">
    <source>
        <dbReference type="EMBL" id="KAB8205877.1"/>
    </source>
</evidence>
<dbReference type="InterPro" id="IPR006629">
    <property type="entry name" value="LITAF"/>
</dbReference>
<evidence type="ECO:0000313" key="9">
    <source>
        <dbReference type="Proteomes" id="UP000326532"/>
    </source>
</evidence>
<sequence>MTEKPSTLEADKDRDRQTGAAPAGRANDGDDNMKENPAPTSPPPTQSVSSQTPAPGVSPQVIPLIALSTYPAVIDCPNCRARTTTRVNLTTGARATCWSCLCCLCLGPFAALLPCILPNCKDYEHYCGNCNRLLAVVDRGGAVRIIVY</sequence>
<name>A0A5N6DLH6_ASPPA</name>
<dbReference type="Pfam" id="PF10601">
    <property type="entry name" value="zf-LITAF-like"/>
    <property type="match status" value="1"/>
</dbReference>
<evidence type="ECO:0000256" key="2">
    <source>
        <dbReference type="ARBA" id="ARBA00005975"/>
    </source>
</evidence>
<dbReference type="PANTHER" id="PTHR23292:SF6">
    <property type="entry name" value="FI16602P1-RELATED"/>
    <property type="match status" value="1"/>
</dbReference>
<evidence type="ECO:0000256" key="6">
    <source>
        <dbReference type="SAM" id="MobiDB-lite"/>
    </source>
</evidence>
<accession>A0A5N6DLH6</accession>
<comment type="subcellular location">
    <subcellularLocation>
        <location evidence="1">Membrane</location>
        <topology evidence="1">Peripheral membrane protein</topology>
    </subcellularLocation>
</comment>
<evidence type="ECO:0000256" key="5">
    <source>
        <dbReference type="ARBA" id="ARBA00023136"/>
    </source>
</evidence>
<feature type="compositionally biased region" description="Low complexity" evidence="6">
    <location>
        <begin position="46"/>
        <end position="55"/>
    </location>
</feature>
<reference evidence="8 9" key="1">
    <citation type="submission" date="2019-04" db="EMBL/GenBank/DDBJ databases">
        <title>Fungal friends and foes A comparative genomics study of 23 Aspergillus species from section Flavi.</title>
        <authorList>
            <consortium name="DOE Joint Genome Institute"/>
            <person name="Kjaerbolling I."/>
            <person name="Vesth T.C."/>
            <person name="Frisvad J.C."/>
            <person name="Nybo J.L."/>
            <person name="Theobald S."/>
            <person name="Kildgaard S."/>
            <person name="Petersen T.I."/>
            <person name="Kuo A."/>
            <person name="Sato A."/>
            <person name="Lyhne E.K."/>
            <person name="Kogle M.E."/>
            <person name="Wiebenga A."/>
            <person name="Kun R.S."/>
            <person name="Lubbers R.J."/>
            <person name="Makela M.R."/>
            <person name="Barry K."/>
            <person name="Chovatia M."/>
            <person name="Clum A."/>
            <person name="Daum C."/>
            <person name="Haridas S."/>
            <person name="He G."/>
            <person name="LaButti K."/>
            <person name="Lipzen A."/>
            <person name="Mondo S."/>
            <person name="Pangilinan J."/>
            <person name="Riley R."/>
            <person name="Salamov A."/>
            <person name="Simmons B.A."/>
            <person name="Magnuson J.K."/>
            <person name="Henrissat B."/>
            <person name="Mortensen U.H."/>
            <person name="Larsen T.O."/>
            <person name="De vries R.P."/>
            <person name="Grigoriev I.V."/>
            <person name="Machida M."/>
            <person name="Baker S.E."/>
            <person name="Andersen M.R."/>
        </authorList>
    </citation>
    <scope>NUCLEOTIDE SEQUENCE [LARGE SCALE GENOMIC DNA]</scope>
    <source>
        <strain evidence="8 9">CBS 117618</strain>
    </source>
</reference>
<organism evidence="8 9">
    <name type="scientific">Aspergillus parasiticus</name>
    <dbReference type="NCBI Taxonomy" id="5067"/>
    <lineage>
        <taxon>Eukaryota</taxon>
        <taxon>Fungi</taxon>
        <taxon>Dikarya</taxon>
        <taxon>Ascomycota</taxon>
        <taxon>Pezizomycotina</taxon>
        <taxon>Eurotiomycetes</taxon>
        <taxon>Eurotiomycetidae</taxon>
        <taxon>Eurotiales</taxon>
        <taxon>Aspergillaceae</taxon>
        <taxon>Aspergillus</taxon>
        <taxon>Aspergillus subgen. Circumdati</taxon>
    </lineage>
</organism>
<keyword evidence="4" id="KW-0862">Zinc</keyword>
<keyword evidence="9" id="KW-1185">Reference proteome</keyword>
<dbReference type="PROSITE" id="PS51837">
    <property type="entry name" value="LITAF"/>
    <property type="match status" value="1"/>
</dbReference>
<dbReference type="Proteomes" id="UP000326532">
    <property type="component" value="Unassembled WGS sequence"/>
</dbReference>
<dbReference type="PANTHER" id="PTHR23292">
    <property type="entry name" value="LIPOPOLYSACCHARIDE-INDUCED TUMOR NECROSIS FACTOR-ALPHA FACTOR"/>
    <property type="match status" value="1"/>
</dbReference>
<protein>
    <submittedName>
        <fullName evidence="8">LITAF-like zinc ribbon domain-containing protein</fullName>
    </submittedName>
</protein>
<evidence type="ECO:0000259" key="7">
    <source>
        <dbReference type="PROSITE" id="PS51837"/>
    </source>
</evidence>
<proteinExistence type="inferred from homology"/>
<evidence type="ECO:0000256" key="3">
    <source>
        <dbReference type="ARBA" id="ARBA00022723"/>
    </source>
</evidence>
<feature type="region of interest" description="Disordered" evidence="6">
    <location>
        <begin position="1"/>
        <end position="56"/>
    </location>
</feature>
<dbReference type="GO" id="GO:0008270">
    <property type="term" value="F:zinc ion binding"/>
    <property type="evidence" value="ECO:0007669"/>
    <property type="project" value="TreeGrafter"/>
</dbReference>
<gene>
    <name evidence="8" type="ORF">BDV34DRAFT_194898</name>
</gene>
<dbReference type="VEuPathDB" id="FungiDB:BDV34DRAFT_194898"/>
<dbReference type="OMA" id="IPYMMSS"/>
<keyword evidence="5" id="KW-0472">Membrane</keyword>
<dbReference type="SMART" id="SM00714">
    <property type="entry name" value="LITAF"/>
    <property type="match status" value="1"/>
</dbReference>
<dbReference type="InterPro" id="IPR037519">
    <property type="entry name" value="LITAF_fam"/>
</dbReference>
<dbReference type="EMBL" id="ML734967">
    <property type="protein sequence ID" value="KAB8205877.1"/>
    <property type="molecule type" value="Genomic_DNA"/>
</dbReference>
<evidence type="ECO:0000256" key="4">
    <source>
        <dbReference type="ARBA" id="ARBA00022833"/>
    </source>
</evidence>
<dbReference type="AlphaFoldDB" id="A0A5N6DLH6"/>